<gene>
    <name evidence="2" type="ORF">O0I10_012184</name>
</gene>
<protein>
    <submittedName>
        <fullName evidence="2">Uncharacterized protein</fullName>
    </submittedName>
</protein>
<evidence type="ECO:0000256" key="1">
    <source>
        <dbReference type="SAM" id="MobiDB-lite"/>
    </source>
</evidence>
<reference evidence="2 3" key="1">
    <citation type="submission" date="2023-03" db="EMBL/GenBank/DDBJ databases">
        <title>Genome sequence of Lichtheimia ornata CBS 291.66.</title>
        <authorList>
            <person name="Mohabir J.T."/>
            <person name="Shea T.P."/>
            <person name="Kurbessoian T."/>
            <person name="Berby B."/>
            <person name="Fontaine J."/>
            <person name="Livny J."/>
            <person name="Gnirke A."/>
            <person name="Stajich J.E."/>
            <person name="Cuomo C.A."/>
        </authorList>
    </citation>
    <scope>NUCLEOTIDE SEQUENCE [LARGE SCALE GENOMIC DNA]</scope>
    <source>
        <strain evidence="2">CBS 291.66</strain>
    </source>
</reference>
<organism evidence="2 3">
    <name type="scientific">Lichtheimia ornata</name>
    <dbReference type="NCBI Taxonomy" id="688661"/>
    <lineage>
        <taxon>Eukaryota</taxon>
        <taxon>Fungi</taxon>
        <taxon>Fungi incertae sedis</taxon>
        <taxon>Mucoromycota</taxon>
        <taxon>Mucoromycotina</taxon>
        <taxon>Mucoromycetes</taxon>
        <taxon>Mucorales</taxon>
        <taxon>Lichtheimiaceae</taxon>
        <taxon>Lichtheimia</taxon>
    </lineage>
</organism>
<dbReference type="RefSeq" id="XP_058337087.1">
    <property type="nucleotide sequence ID" value="XM_058492130.1"/>
</dbReference>
<feature type="region of interest" description="Disordered" evidence="1">
    <location>
        <begin position="48"/>
        <end position="108"/>
    </location>
</feature>
<feature type="region of interest" description="Disordered" evidence="1">
    <location>
        <begin position="254"/>
        <end position="273"/>
    </location>
</feature>
<feature type="compositionally biased region" description="Basic and acidic residues" evidence="1">
    <location>
        <begin position="76"/>
        <end position="100"/>
    </location>
</feature>
<dbReference type="GeneID" id="83219571"/>
<feature type="region of interest" description="Disordered" evidence="1">
    <location>
        <begin position="139"/>
        <end position="164"/>
    </location>
</feature>
<evidence type="ECO:0000313" key="3">
    <source>
        <dbReference type="Proteomes" id="UP001234581"/>
    </source>
</evidence>
<comment type="caution">
    <text evidence="2">The sequence shown here is derived from an EMBL/GenBank/DDBJ whole genome shotgun (WGS) entry which is preliminary data.</text>
</comment>
<feature type="region of interest" description="Disordered" evidence="1">
    <location>
        <begin position="1"/>
        <end position="24"/>
    </location>
</feature>
<feature type="compositionally biased region" description="Basic residues" evidence="1">
    <location>
        <begin position="1"/>
        <end position="11"/>
    </location>
</feature>
<feature type="compositionally biased region" description="Polar residues" evidence="1">
    <location>
        <begin position="48"/>
        <end position="75"/>
    </location>
</feature>
<keyword evidence="3" id="KW-1185">Reference proteome</keyword>
<evidence type="ECO:0000313" key="2">
    <source>
        <dbReference type="EMBL" id="KAJ8652173.1"/>
    </source>
</evidence>
<dbReference type="EMBL" id="JARTCD010000115">
    <property type="protein sequence ID" value="KAJ8652173.1"/>
    <property type="molecule type" value="Genomic_DNA"/>
</dbReference>
<dbReference type="AlphaFoldDB" id="A0AAD7URG4"/>
<proteinExistence type="predicted"/>
<name>A0AAD7URG4_9FUNG</name>
<dbReference type="Proteomes" id="UP001234581">
    <property type="component" value="Unassembled WGS sequence"/>
</dbReference>
<sequence length="291" mass="31814">MFFFKKKKRPSVKNIAQDKPTYPLPTTRLISKRNLRTAVDKTTISASDISVPPSCSSTETDNTQSTRSLVSSLENISHESDQKADDTVIGNHDQDHEERSIATIPGSVATIPAHTAAVSIEEEGERCINDNASMISRNQKHTVQQHDDNLEPSSSVETSAIGDGNFRDGRALPEDVIIDKCPTDQALTIDDEEKPIEDINHIHYNNSNSASNRASGIPRLRLSASTIPNARTLIANNKTATSHIPVRKMHASSFNHSNNTMSPSSASNRITTGQCRPGRLVCGTRLPVRRA</sequence>
<accession>A0AAD7URG4</accession>